<dbReference type="EMBL" id="LXFE01000653">
    <property type="protein sequence ID" value="OLL24727.1"/>
    <property type="molecule type" value="Genomic_DNA"/>
</dbReference>
<feature type="signal peptide" evidence="2">
    <location>
        <begin position="1"/>
        <end position="18"/>
    </location>
</feature>
<evidence type="ECO:0008006" key="5">
    <source>
        <dbReference type="Google" id="ProtNLM"/>
    </source>
</evidence>
<evidence type="ECO:0000256" key="2">
    <source>
        <dbReference type="SAM" id="SignalP"/>
    </source>
</evidence>
<name>A0A1U7LPZ5_NEOID</name>
<keyword evidence="2" id="KW-0732">Signal</keyword>
<feature type="chain" id="PRO_5010555953" description="Apple domain-containing protein" evidence="2">
    <location>
        <begin position="19"/>
        <end position="175"/>
    </location>
</feature>
<dbReference type="AlphaFoldDB" id="A0A1U7LPZ5"/>
<keyword evidence="4" id="KW-1185">Reference proteome</keyword>
<reference evidence="3 4" key="1">
    <citation type="submission" date="2016-04" db="EMBL/GenBank/DDBJ databases">
        <title>Evolutionary innovation and constraint leading to complex multicellularity in the Ascomycota.</title>
        <authorList>
            <person name="Cisse O."/>
            <person name="Nguyen A."/>
            <person name="Hewitt D.A."/>
            <person name="Jedd G."/>
            <person name="Stajich J.E."/>
        </authorList>
    </citation>
    <scope>NUCLEOTIDE SEQUENCE [LARGE SCALE GENOMIC DNA]</scope>
    <source>
        <strain evidence="3 4">DAH-3</strain>
    </source>
</reference>
<evidence type="ECO:0000313" key="4">
    <source>
        <dbReference type="Proteomes" id="UP000186594"/>
    </source>
</evidence>
<gene>
    <name evidence="3" type="ORF">NEOLI_004802</name>
</gene>
<protein>
    <recommendedName>
        <fullName evidence="5">Apple domain-containing protein</fullName>
    </recommendedName>
</protein>
<feature type="compositionally biased region" description="Polar residues" evidence="1">
    <location>
        <begin position="155"/>
        <end position="167"/>
    </location>
</feature>
<dbReference type="Proteomes" id="UP000186594">
    <property type="component" value="Unassembled WGS sequence"/>
</dbReference>
<feature type="region of interest" description="Disordered" evidence="1">
    <location>
        <begin position="155"/>
        <end position="175"/>
    </location>
</feature>
<sequence length="175" mass="19688">MVLLRNITCLLSAGIAVGSFLPDPPIDCSVEHIFHGKASPRGGTYFAHYSLPEFDPLTMDAKFGTDPEGKCEHYCRLESCTYMGVRYYNFNPSCYLFTIDPTKILGGLQDAEMKTVEINMSLDVYKVNYPTVDEDPLSDDDDPDAFEKFLNKCAMSSPQREAMSSSPPRKKLRFE</sequence>
<evidence type="ECO:0000313" key="3">
    <source>
        <dbReference type="EMBL" id="OLL24727.1"/>
    </source>
</evidence>
<evidence type="ECO:0000256" key="1">
    <source>
        <dbReference type="SAM" id="MobiDB-lite"/>
    </source>
</evidence>
<accession>A0A1U7LPZ5</accession>
<organism evidence="3 4">
    <name type="scientific">Neolecta irregularis (strain DAH-3)</name>
    <dbReference type="NCBI Taxonomy" id="1198029"/>
    <lineage>
        <taxon>Eukaryota</taxon>
        <taxon>Fungi</taxon>
        <taxon>Dikarya</taxon>
        <taxon>Ascomycota</taxon>
        <taxon>Taphrinomycotina</taxon>
        <taxon>Neolectales</taxon>
        <taxon>Neolectaceae</taxon>
        <taxon>Neolecta</taxon>
    </lineage>
</organism>
<comment type="caution">
    <text evidence="3">The sequence shown here is derived from an EMBL/GenBank/DDBJ whole genome shotgun (WGS) entry which is preliminary data.</text>
</comment>
<proteinExistence type="predicted"/>